<dbReference type="InterPro" id="IPR009061">
    <property type="entry name" value="DNA-bd_dom_put_sf"/>
</dbReference>
<dbReference type="EMBL" id="CP016796">
    <property type="protein sequence ID" value="API87537.1"/>
    <property type="molecule type" value="Genomic_DNA"/>
</dbReference>
<dbReference type="Proteomes" id="UP000184222">
    <property type="component" value="Chromosome"/>
</dbReference>
<dbReference type="Pfam" id="PF05930">
    <property type="entry name" value="Phage_AlpA"/>
    <property type="match status" value="1"/>
</dbReference>
<evidence type="ECO:0000313" key="1">
    <source>
        <dbReference type="EMBL" id="API87537.1"/>
    </source>
</evidence>
<protein>
    <submittedName>
        <fullName evidence="1">AlpA family transcriptional regulator</fullName>
    </submittedName>
</protein>
<dbReference type="Gene3D" id="1.10.238.160">
    <property type="match status" value="1"/>
</dbReference>
<dbReference type="PANTHER" id="PTHR36154">
    <property type="entry name" value="DNA-BINDING TRANSCRIPTIONAL ACTIVATOR ALPA"/>
    <property type="match status" value="1"/>
</dbReference>
<accession>A0A1L4BUN4</accession>
<evidence type="ECO:0000313" key="2">
    <source>
        <dbReference type="Proteomes" id="UP000184222"/>
    </source>
</evidence>
<dbReference type="STRING" id="573570.F7310_09295"/>
<keyword evidence="2" id="KW-1185">Reference proteome</keyword>
<gene>
    <name evidence="1" type="ORF">F7310_09295</name>
</gene>
<dbReference type="RefSeq" id="WP_072713319.1">
    <property type="nucleotide sequence ID" value="NZ_CP016796.1"/>
</dbReference>
<dbReference type="KEGG" id="frx:F7310_09295"/>
<dbReference type="AlphaFoldDB" id="A0A1L4BUN4"/>
<dbReference type="InterPro" id="IPR010260">
    <property type="entry name" value="AlpA"/>
</dbReference>
<proteinExistence type="predicted"/>
<dbReference type="InterPro" id="IPR052931">
    <property type="entry name" value="Prophage_regulatory_activator"/>
</dbReference>
<name>A0A1L4BUN4_9GAMM</name>
<reference evidence="1 2" key="1">
    <citation type="journal article" date="2016" name="Appl. Environ. Microbiol.">
        <title>Whole genome relationships among Francisella bacteria of diverse origin define new species and provide specific regions for detection.</title>
        <authorList>
            <person name="Challacombe J.F."/>
            <person name="Petersen J.M."/>
            <person name="Gallegos-Graves V."/>
            <person name="Hodge D."/>
            <person name="Pillai S."/>
            <person name="Kuske C.R."/>
        </authorList>
    </citation>
    <scope>NUCLEOTIDE SEQUENCE [LARGE SCALE GENOMIC DNA]</scope>
    <source>
        <strain evidence="2">TX07-7310</strain>
    </source>
</reference>
<dbReference type="OrthoDB" id="8455288at2"/>
<dbReference type="SUPFAM" id="SSF46955">
    <property type="entry name" value="Putative DNA-binding domain"/>
    <property type="match status" value="1"/>
</dbReference>
<sequence length="61" mass="6957">MNNKILRLKQVVEMTGTSKTTIYRWINAGTFPKPINLSHVSVGWLEADINDWIQSKVEARG</sequence>
<dbReference type="PANTHER" id="PTHR36154:SF1">
    <property type="entry name" value="DNA-BINDING TRANSCRIPTIONAL ACTIVATOR ALPA"/>
    <property type="match status" value="1"/>
</dbReference>
<organism evidence="1 2">
    <name type="scientific">Francisella uliginis</name>
    <dbReference type="NCBI Taxonomy" id="573570"/>
    <lineage>
        <taxon>Bacteria</taxon>
        <taxon>Pseudomonadati</taxon>
        <taxon>Pseudomonadota</taxon>
        <taxon>Gammaproteobacteria</taxon>
        <taxon>Thiotrichales</taxon>
        <taxon>Francisellaceae</taxon>
        <taxon>Francisella</taxon>
    </lineage>
</organism>